<keyword evidence="1" id="KW-1133">Transmembrane helix</keyword>
<sequence>MSIWRYDAQTGHLTSHCGPALSMSLGLLAATAVSRFSVVAGVLVGVLAIVGPLVHAHLQFRKASGRAAQEESGETR</sequence>
<evidence type="ECO:0000313" key="2">
    <source>
        <dbReference type="EMBL" id="SEK13145.1"/>
    </source>
</evidence>
<keyword evidence="1" id="KW-0812">Transmembrane</keyword>
<evidence type="ECO:0000313" key="3">
    <source>
        <dbReference type="Proteomes" id="UP000183529"/>
    </source>
</evidence>
<proteinExistence type="predicted"/>
<dbReference type="Proteomes" id="UP000183529">
    <property type="component" value="Unassembled WGS sequence"/>
</dbReference>
<dbReference type="EMBL" id="FNZM01000023">
    <property type="protein sequence ID" value="SEK13145.1"/>
    <property type="molecule type" value="Genomic_DNA"/>
</dbReference>
<reference evidence="2 3" key="1">
    <citation type="submission" date="2016-10" db="EMBL/GenBank/DDBJ databases">
        <authorList>
            <person name="Varghese N."/>
            <person name="Submissions S."/>
        </authorList>
    </citation>
    <scope>NUCLEOTIDE SEQUENCE [LARGE SCALE GENOMIC DNA]</scope>
    <source>
        <strain evidence="2 3">LMG 22274</strain>
    </source>
</reference>
<dbReference type="AlphaFoldDB" id="A0AAQ1JXQ0"/>
<accession>A0AAQ1JXQ0</accession>
<protein>
    <submittedName>
        <fullName evidence="2">Uncharacterized protein</fullName>
    </submittedName>
</protein>
<feature type="transmembrane region" description="Helical" evidence="1">
    <location>
        <begin position="32"/>
        <end position="54"/>
    </location>
</feature>
<gene>
    <name evidence="2" type="ORF">SAMN05216550_123102</name>
</gene>
<name>A0AAQ1JXQ0_9BURK</name>
<evidence type="ECO:0000256" key="1">
    <source>
        <dbReference type="SAM" id="Phobius"/>
    </source>
</evidence>
<comment type="caution">
    <text evidence="2">The sequence shown here is derived from an EMBL/GenBank/DDBJ whole genome shotgun (WGS) entry which is preliminary data.</text>
</comment>
<keyword evidence="1" id="KW-0472">Membrane</keyword>
<organism evidence="2 3">
    <name type="scientific">Paraburkholderia tropica</name>
    <dbReference type="NCBI Taxonomy" id="92647"/>
    <lineage>
        <taxon>Bacteria</taxon>
        <taxon>Pseudomonadati</taxon>
        <taxon>Pseudomonadota</taxon>
        <taxon>Betaproteobacteria</taxon>
        <taxon>Burkholderiales</taxon>
        <taxon>Burkholderiaceae</taxon>
        <taxon>Paraburkholderia</taxon>
    </lineage>
</organism>